<feature type="compositionally biased region" description="Gly residues" evidence="1">
    <location>
        <begin position="9"/>
        <end position="26"/>
    </location>
</feature>
<feature type="compositionally biased region" description="Basic and acidic residues" evidence="1">
    <location>
        <begin position="27"/>
        <end position="39"/>
    </location>
</feature>
<organism evidence="2 3">
    <name type="scientific">Macrosiphum euphorbiae</name>
    <name type="common">potato aphid</name>
    <dbReference type="NCBI Taxonomy" id="13131"/>
    <lineage>
        <taxon>Eukaryota</taxon>
        <taxon>Metazoa</taxon>
        <taxon>Ecdysozoa</taxon>
        <taxon>Arthropoda</taxon>
        <taxon>Hexapoda</taxon>
        <taxon>Insecta</taxon>
        <taxon>Pterygota</taxon>
        <taxon>Neoptera</taxon>
        <taxon>Paraneoptera</taxon>
        <taxon>Hemiptera</taxon>
        <taxon>Sternorrhyncha</taxon>
        <taxon>Aphidomorpha</taxon>
        <taxon>Aphidoidea</taxon>
        <taxon>Aphididae</taxon>
        <taxon>Macrosiphini</taxon>
        <taxon>Macrosiphum</taxon>
    </lineage>
</organism>
<dbReference type="EMBL" id="CARXXK010001140">
    <property type="protein sequence ID" value="CAI6374000.1"/>
    <property type="molecule type" value="Genomic_DNA"/>
</dbReference>
<reference evidence="2 3" key="1">
    <citation type="submission" date="2023-01" db="EMBL/GenBank/DDBJ databases">
        <authorList>
            <person name="Whitehead M."/>
        </authorList>
    </citation>
    <scope>NUCLEOTIDE SEQUENCE [LARGE SCALE GENOMIC DNA]</scope>
</reference>
<keyword evidence="3" id="KW-1185">Reference proteome</keyword>
<accession>A0AAV0XZE7</accession>
<feature type="region of interest" description="Disordered" evidence="1">
    <location>
        <begin position="85"/>
        <end position="118"/>
    </location>
</feature>
<gene>
    <name evidence="2" type="ORF">MEUPH1_LOCUS27666</name>
</gene>
<evidence type="ECO:0000313" key="3">
    <source>
        <dbReference type="Proteomes" id="UP001160148"/>
    </source>
</evidence>
<proteinExistence type="predicted"/>
<evidence type="ECO:0000256" key="1">
    <source>
        <dbReference type="SAM" id="MobiDB-lite"/>
    </source>
</evidence>
<feature type="region of interest" description="Disordered" evidence="1">
    <location>
        <begin position="9"/>
        <end position="53"/>
    </location>
</feature>
<sequence length="118" mass="11531">MYGNIIIYGGGKGGRNGKGGRGGKGGEGGDRGRGGDRKRGGASSGAPSTKKFSGKCDLCHVKGHKVLACPKLISMMAIAEAATSRPDVIAGEPVAGGGEELEAGGESVDGGETVDGGN</sequence>
<evidence type="ECO:0000313" key="2">
    <source>
        <dbReference type="EMBL" id="CAI6374000.1"/>
    </source>
</evidence>
<comment type="caution">
    <text evidence="2">The sequence shown here is derived from an EMBL/GenBank/DDBJ whole genome shotgun (WGS) entry which is preliminary data.</text>
</comment>
<dbReference type="Proteomes" id="UP001160148">
    <property type="component" value="Unassembled WGS sequence"/>
</dbReference>
<name>A0AAV0XZE7_9HEMI</name>
<protein>
    <submittedName>
        <fullName evidence="2">Uncharacterized protein</fullName>
    </submittedName>
</protein>
<dbReference type="AlphaFoldDB" id="A0AAV0XZE7"/>